<organism evidence="1 2">
    <name type="scientific">Madurella fahalii</name>
    <dbReference type="NCBI Taxonomy" id="1157608"/>
    <lineage>
        <taxon>Eukaryota</taxon>
        <taxon>Fungi</taxon>
        <taxon>Dikarya</taxon>
        <taxon>Ascomycota</taxon>
        <taxon>Pezizomycotina</taxon>
        <taxon>Sordariomycetes</taxon>
        <taxon>Sordariomycetidae</taxon>
        <taxon>Sordariales</taxon>
        <taxon>Sordariales incertae sedis</taxon>
        <taxon>Madurella</taxon>
    </lineage>
</organism>
<proteinExistence type="predicted"/>
<dbReference type="GeneID" id="98176453"/>
<keyword evidence="2" id="KW-1185">Reference proteome</keyword>
<dbReference type="RefSeq" id="XP_070917231.1">
    <property type="nucleotide sequence ID" value="XM_071061130.1"/>
</dbReference>
<evidence type="ECO:0000313" key="1">
    <source>
        <dbReference type="EMBL" id="GAB1315500.1"/>
    </source>
</evidence>
<name>A0ABQ0GCL9_9PEZI</name>
<evidence type="ECO:0000313" key="2">
    <source>
        <dbReference type="Proteomes" id="UP001628179"/>
    </source>
</evidence>
<comment type="caution">
    <text evidence="1">The sequence shown here is derived from an EMBL/GenBank/DDBJ whole genome shotgun (WGS) entry which is preliminary data.</text>
</comment>
<reference evidence="1 2" key="1">
    <citation type="submission" date="2024-09" db="EMBL/GenBank/DDBJ databases">
        <title>Itraconazole resistance in Madurella fahalii resulting from another homologue of gene encoding cytochrome P450 14-alpha sterol demethylase (CYP51).</title>
        <authorList>
            <person name="Yoshioka I."/>
            <person name="Fahal A.H."/>
            <person name="Kaneko S."/>
            <person name="Yaguchi T."/>
        </authorList>
    </citation>
    <scope>NUCLEOTIDE SEQUENCE [LARGE SCALE GENOMIC DNA]</scope>
    <source>
        <strain evidence="1 2">IFM 68171</strain>
    </source>
</reference>
<dbReference type="EMBL" id="BAAFSV010000003">
    <property type="protein sequence ID" value="GAB1315500.1"/>
    <property type="molecule type" value="Genomic_DNA"/>
</dbReference>
<dbReference type="Proteomes" id="UP001628179">
    <property type="component" value="Unassembled WGS sequence"/>
</dbReference>
<accession>A0ABQ0GCL9</accession>
<gene>
    <name evidence="1" type="ORF">MFIFM68171_05710</name>
</gene>
<sequence>MYNFSQGGLDLANIPRTFTNIATALITHMRSVKEGWRSQGYSTPAEGTVTYTQFVIGTVVDRPEHMLDDAYPRDLLLYRVTGRERRAVYYDQ</sequence>
<protein>
    <submittedName>
        <fullName evidence="1">Uncharacterized protein</fullName>
    </submittedName>
</protein>